<evidence type="ECO:0000313" key="3">
    <source>
        <dbReference type="Proteomes" id="UP000054248"/>
    </source>
</evidence>
<reference evidence="2 3" key="1">
    <citation type="submission" date="2014-04" db="EMBL/GenBank/DDBJ databases">
        <authorList>
            <consortium name="DOE Joint Genome Institute"/>
            <person name="Kuo A."/>
            <person name="Girlanda M."/>
            <person name="Perotto S."/>
            <person name="Kohler A."/>
            <person name="Nagy L.G."/>
            <person name="Floudas D."/>
            <person name="Copeland A."/>
            <person name="Barry K.W."/>
            <person name="Cichocki N."/>
            <person name="Veneault-Fourrey C."/>
            <person name="LaButti K."/>
            <person name="Lindquist E.A."/>
            <person name="Lipzen A."/>
            <person name="Lundell T."/>
            <person name="Morin E."/>
            <person name="Murat C."/>
            <person name="Sun H."/>
            <person name="Tunlid A."/>
            <person name="Henrissat B."/>
            <person name="Grigoriev I.V."/>
            <person name="Hibbett D.S."/>
            <person name="Martin F."/>
            <person name="Nordberg H.P."/>
            <person name="Cantor M.N."/>
            <person name="Hua S.X."/>
        </authorList>
    </citation>
    <scope>NUCLEOTIDE SEQUENCE [LARGE SCALE GENOMIC DNA]</scope>
    <source>
        <strain evidence="2 3">MUT 4182</strain>
    </source>
</reference>
<dbReference type="AlphaFoldDB" id="A0A0C3PX87"/>
<feature type="compositionally biased region" description="Basic and acidic residues" evidence="1">
    <location>
        <begin position="1"/>
        <end position="13"/>
    </location>
</feature>
<evidence type="ECO:0000313" key="2">
    <source>
        <dbReference type="EMBL" id="KIO19685.1"/>
    </source>
</evidence>
<feature type="region of interest" description="Disordered" evidence="1">
    <location>
        <begin position="1"/>
        <end position="50"/>
    </location>
</feature>
<feature type="compositionally biased region" description="Polar residues" evidence="1">
    <location>
        <begin position="26"/>
        <end position="41"/>
    </location>
</feature>
<dbReference type="Proteomes" id="UP000054248">
    <property type="component" value="Unassembled WGS sequence"/>
</dbReference>
<dbReference type="EMBL" id="KN823208">
    <property type="protein sequence ID" value="KIO19685.1"/>
    <property type="molecule type" value="Genomic_DNA"/>
</dbReference>
<name>A0A0C3PX87_9AGAM</name>
<organism evidence="2 3">
    <name type="scientific">Tulasnella calospora MUT 4182</name>
    <dbReference type="NCBI Taxonomy" id="1051891"/>
    <lineage>
        <taxon>Eukaryota</taxon>
        <taxon>Fungi</taxon>
        <taxon>Dikarya</taxon>
        <taxon>Basidiomycota</taxon>
        <taxon>Agaricomycotina</taxon>
        <taxon>Agaricomycetes</taxon>
        <taxon>Cantharellales</taxon>
        <taxon>Tulasnellaceae</taxon>
        <taxon>Tulasnella</taxon>
    </lineage>
</organism>
<gene>
    <name evidence="2" type="ORF">M407DRAFT_145167</name>
</gene>
<reference evidence="3" key="2">
    <citation type="submission" date="2015-01" db="EMBL/GenBank/DDBJ databases">
        <title>Evolutionary Origins and Diversification of the Mycorrhizal Mutualists.</title>
        <authorList>
            <consortium name="DOE Joint Genome Institute"/>
            <consortium name="Mycorrhizal Genomics Consortium"/>
            <person name="Kohler A."/>
            <person name="Kuo A."/>
            <person name="Nagy L.G."/>
            <person name="Floudas D."/>
            <person name="Copeland A."/>
            <person name="Barry K.W."/>
            <person name="Cichocki N."/>
            <person name="Veneault-Fourrey C."/>
            <person name="LaButti K."/>
            <person name="Lindquist E.A."/>
            <person name="Lipzen A."/>
            <person name="Lundell T."/>
            <person name="Morin E."/>
            <person name="Murat C."/>
            <person name="Riley R."/>
            <person name="Ohm R."/>
            <person name="Sun H."/>
            <person name="Tunlid A."/>
            <person name="Henrissat B."/>
            <person name="Grigoriev I.V."/>
            <person name="Hibbett D.S."/>
            <person name="Martin F."/>
        </authorList>
    </citation>
    <scope>NUCLEOTIDE SEQUENCE [LARGE SCALE GENOMIC DNA]</scope>
    <source>
        <strain evidence="3">MUT 4182</strain>
    </source>
</reference>
<proteinExistence type="predicted"/>
<dbReference type="HOGENOM" id="CLU_3126114_0_0_1"/>
<sequence>MSGVRDRVDDTKWLRSSITGRPHASNPDSSASSEMPPSNRQSGGGGAGVA</sequence>
<evidence type="ECO:0000256" key="1">
    <source>
        <dbReference type="SAM" id="MobiDB-lite"/>
    </source>
</evidence>
<accession>A0A0C3PX87</accession>
<protein>
    <submittedName>
        <fullName evidence="2">Uncharacterized protein</fullName>
    </submittedName>
</protein>
<keyword evidence="3" id="KW-1185">Reference proteome</keyword>